<keyword evidence="1" id="KW-0732">Signal</keyword>
<name>A0ABS0AFT2_9GAMM</name>
<sequence>MNRQRLIRFAALGTALALAGTAAAQTDHSPAPMMAPAKAPLSEEAYREQQAPGGRRDDADTITARFRDRFSGDGEARIAVLWNEALSSRVSDWQSRQRATVGVRGEFEASGPDGDSQGNAQGQAIAQNEYRDGERPTDNGAAHELQSGLITAFRGAGASVVDRALAARLTDNALEDGSFSRLSPDNARLRMRALAEHADFVMELTAGPSFEDQPVYQVRVLSTRDASVLAVFTSTGRRDNDEDPPYQWVATDRGYQKRVQPVSLAETGRELALQTMARMAP</sequence>
<accession>A0ABS0AFT2</accession>
<keyword evidence="3" id="KW-1185">Reference proteome</keyword>
<feature type="signal peptide" evidence="1">
    <location>
        <begin position="1"/>
        <end position="24"/>
    </location>
</feature>
<dbReference type="Proteomes" id="UP000644441">
    <property type="component" value="Unassembled WGS sequence"/>
</dbReference>
<dbReference type="RefSeq" id="WP_194855852.1">
    <property type="nucleotide sequence ID" value="NZ_ARXR01000010.1"/>
</dbReference>
<dbReference type="EMBL" id="ARXR01000010">
    <property type="protein sequence ID" value="MBF5053011.1"/>
    <property type="molecule type" value="Genomic_DNA"/>
</dbReference>
<proteinExistence type="predicted"/>
<organism evidence="2 3">
    <name type="scientific">Alloalcanivorax venustensis ISO4</name>
    <dbReference type="NCBI Taxonomy" id="1177184"/>
    <lineage>
        <taxon>Bacteria</taxon>
        <taxon>Pseudomonadati</taxon>
        <taxon>Pseudomonadota</taxon>
        <taxon>Gammaproteobacteria</taxon>
        <taxon>Oceanospirillales</taxon>
        <taxon>Alcanivoracaceae</taxon>
        <taxon>Alloalcanivorax</taxon>
    </lineage>
</organism>
<evidence type="ECO:0000313" key="3">
    <source>
        <dbReference type="Proteomes" id="UP000644441"/>
    </source>
</evidence>
<evidence type="ECO:0008006" key="4">
    <source>
        <dbReference type="Google" id="ProtNLM"/>
    </source>
</evidence>
<reference evidence="2 3" key="1">
    <citation type="submission" date="2012-09" db="EMBL/GenBank/DDBJ databases">
        <title>Genome Sequence of alkane-degrading Bacterium Alcanivorax venustensis ISO4.</title>
        <authorList>
            <person name="Lai Q."/>
            <person name="Shao Z."/>
        </authorList>
    </citation>
    <scope>NUCLEOTIDE SEQUENCE [LARGE SCALE GENOMIC DNA]</scope>
    <source>
        <strain evidence="2 3">ISO4</strain>
    </source>
</reference>
<protein>
    <recommendedName>
        <fullName evidence="4">Lipoprotein</fullName>
    </recommendedName>
</protein>
<comment type="caution">
    <text evidence="2">The sequence shown here is derived from an EMBL/GenBank/DDBJ whole genome shotgun (WGS) entry which is preliminary data.</text>
</comment>
<gene>
    <name evidence="2" type="ORF">ISO4_01613</name>
</gene>
<evidence type="ECO:0000313" key="2">
    <source>
        <dbReference type="EMBL" id="MBF5053011.1"/>
    </source>
</evidence>
<evidence type="ECO:0000256" key="1">
    <source>
        <dbReference type="SAM" id="SignalP"/>
    </source>
</evidence>
<feature type="chain" id="PRO_5045126021" description="Lipoprotein" evidence="1">
    <location>
        <begin position="25"/>
        <end position="281"/>
    </location>
</feature>